<keyword evidence="5" id="KW-0808">Transferase</keyword>
<organism evidence="5 6">
    <name type="scientific">Pseudolycoriella hygida</name>
    <dbReference type="NCBI Taxonomy" id="35572"/>
    <lineage>
        <taxon>Eukaryota</taxon>
        <taxon>Metazoa</taxon>
        <taxon>Ecdysozoa</taxon>
        <taxon>Arthropoda</taxon>
        <taxon>Hexapoda</taxon>
        <taxon>Insecta</taxon>
        <taxon>Pterygota</taxon>
        <taxon>Neoptera</taxon>
        <taxon>Endopterygota</taxon>
        <taxon>Diptera</taxon>
        <taxon>Nematocera</taxon>
        <taxon>Sciaroidea</taxon>
        <taxon>Sciaridae</taxon>
        <taxon>Pseudolycoriella</taxon>
    </lineage>
</organism>
<dbReference type="Pfam" id="PF01633">
    <property type="entry name" value="Choline_kinase"/>
    <property type="match status" value="1"/>
</dbReference>
<name>A0A9Q0NCX5_9DIPT</name>
<keyword evidence="6" id="KW-1185">Reference proteome</keyword>
<feature type="transmembrane region" description="Helical" evidence="4">
    <location>
        <begin position="309"/>
        <end position="330"/>
    </location>
</feature>
<comment type="caution">
    <text evidence="5">The sequence shown here is derived from an EMBL/GenBank/DDBJ whole genome shotgun (WGS) entry which is preliminary data.</text>
</comment>
<reference evidence="5" key="1">
    <citation type="submission" date="2022-07" db="EMBL/GenBank/DDBJ databases">
        <authorList>
            <person name="Trinca V."/>
            <person name="Uliana J.V.C."/>
            <person name="Torres T.T."/>
            <person name="Ward R.J."/>
            <person name="Monesi N."/>
        </authorList>
    </citation>
    <scope>NUCLEOTIDE SEQUENCE</scope>
    <source>
        <strain evidence="5">HSMRA1968</strain>
        <tissue evidence="5">Whole embryos</tissue>
    </source>
</reference>
<evidence type="ECO:0000256" key="2">
    <source>
        <dbReference type="ARBA" id="ARBA00023264"/>
    </source>
</evidence>
<keyword evidence="4" id="KW-0812">Transmembrane</keyword>
<evidence type="ECO:0000256" key="4">
    <source>
        <dbReference type="SAM" id="Phobius"/>
    </source>
</evidence>
<feature type="transmembrane region" description="Helical" evidence="4">
    <location>
        <begin position="396"/>
        <end position="418"/>
    </location>
</feature>
<keyword evidence="1" id="KW-0443">Lipid metabolism</keyword>
<dbReference type="EMBL" id="WJQU01000001">
    <property type="protein sequence ID" value="KAJ6648017.1"/>
    <property type="molecule type" value="Genomic_DNA"/>
</dbReference>
<dbReference type="PANTHER" id="PTHR22603">
    <property type="entry name" value="CHOLINE/ETHANOALAMINE KINASE"/>
    <property type="match status" value="1"/>
</dbReference>
<protein>
    <submittedName>
        <fullName evidence="5">Choline/ethanolamine kinase</fullName>
    </submittedName>
</protein>
<dbReference type="Proteomes" id="UP001151699">
    <property type="component" value="Chromosome A"/>
</dbReference>
<dbReference type="GO" id="GO:0004103">
    <property type="term" value="F:choline kinase activity"/>
    <property type="evidence" value="ECO:0007669"/>
    <property type="project" value="TreeGrafter"/>
</dbReference>
<accession>A0A9Q0NCX5</accession>
<keyword evidence="4" id="KW-1133">Transmembrane helix</keyword>
<evidence type="ECO:0000313" key="6">
    <source>
        <dbReference type="Proteomes" id="UP001151699"/>
    </source>
</evidence>
<dbReference type="GO" id="GO:0004305">
    <property type="term" value="F:ethanolamine kinase activity"/>
    <property type="evidence" value="ECO:0007669"/>
    <property type="project" value="TreeGrafter"/>
</dbReference>
<dbReference type="Gene3D" id="3.30.200.20">
    <property type="entry name" value="Phosphorylase Kinase, domain 1"/>
    <property type="match status" value="1"/>
</dbReference>
<keyword evidence="1" id="KW-0594">Phospholipid biosynthesis</keyword>
<evidence type="ECO:0000256" key="3">
    <source>
        <dbReference type="ARBA" id="ARBA00038211"/>
    </source>
</evidence>
<dbReference type="Gene3D" id="3.90.1200.10">
    <property type="match status" value="1"/>
</dbReference>
<evidence type="ECO:0000313" key="5">
    <source>
        <dbReference type="EMBL" id="KAJ6648017.1"/>
    </source>
</evidence>
<gene>
    <name evidence="5" type="primary">CHKB_1</name>
    <name evidence="5" type="ORF">Bhyg_03242</name>
</gene>
<keyword evidence="5" id="KW-0418">Kinase</keyword>
<keyword evidence="2" id="KW-1208">Phospholipid metabolism</keyword>
<dbReference type="AlphaFoldDB" id="A0A9Q0NCX5"/>
<comment type="similarity">
    <text evidence="3">Belongs to the choline/ethanolamine kinase family.</text>
</comment>
<sequence length="576" mass="67094">MDSLDINKKRVIELGFRYVNVSWKTVIEDEVELSILSGGYSSRLYLIEDKSKSSSNPTKKFLVRLYGGKLVDVSDPIRPDRSEIKETLVFYAVGLAGLGPRLYGSFDGGRVEEFVYSHMLTQADYDQRPETMLELARKLARFHALDLPISKERHQILDACEGYYQQRDLEQFRELAKHLGMKDMSKIEDFDVMAEIEWLKKNENVISGRIVTISGDTNKNNVLVRDELDKFGERVMIIDYELCARDFRGRDIGAVFAMKIIEHKDGYFSICCDYPDETWRRKFITEYLKQTKELNYFEWDEKLDSADHVLMEAEFFMFYIVQMIIGFFMNQKADSLFFKMEMDKARSMLDLTAHFIDVYHKRKSCFVKTYGKPTGTLLPISVRITALDETIMKISLLFYSKLILFLIAVIIASVQSYWRDFEFSGVENVKSGFLQTDLRVTRYNRTTIAVSGFLSIADDSQNYDCEGKVFRSTAGNNQYKLRPYKIARDSCCNLLESVYWKPIEARVATSSDLPKRINNEMYCITAKQGTYTLRNFVFDTQHIPKFSLPGSYRVDFYFYKMPDNELSTLRVFIKLL</sequence>
<keyword evidence="1" id="KW-0444">Lipid biosynthesis</keyword>
<dbReference type="OrthoDB" id="7787898at2759"/>
<dbReference type="InterPro" id="IPR011009">
    <property type="entry name" value="Kinase-like_dom_sf"/>
</dbReference>
<keyword evidence="4" id="KW-0472">Membrane</keyword>
<dbReference type="SUPFAM" id="SSF56112">
    <property type="entry name" value="Protein kinase-like (PK-like)"/>
    <property type="match status" value="1"/>
</dbReference>
<proteinExistence type="inferred from homology"/>
<evidence type="ECO:0000256" key="1">
    <source>
        <dbReference type="ARBA" id="ARBA00023209"/>
    </source>
</evidence>
<dbReference type="GO" id="GO:0005737">
    <property type="term" value="C:cytoplasm"/>
    <property type="evidence" value="ECO:0007669"/>
    <property type="project" value="TreeGrafter"/>
</dbReference>
<dbReference type="GO" id="GO:0006646">
    <property type="term" value="P:phosphatidylethanolamine biosynthetic process"/>
    <property type="evidence" value="ECO:0007669"/>
    <property type="project" value="TreeGrafter"/>
</dbReference>
<dbReference type="PANTHER" id="PTHR22603:SF93">
    <property type="entry name" value="RE24176P"/>
    <property type="match status" value="1"/>
</dbReference>